<organism evidence="1 2">
    <name type="scientific">Melanopsichium pennsylvanicum</name>
    <dbReference type="NCBI Taxonomy" id="63383"/>
    <lineage>
        <taxon>Eukaryota</taxon>
        <taxon>Fungi</taxon>
        <taxon>Dikarya</taxon>
        <taxon>Basidiomycota</taxon>
        <taxon>Ustilaginomycotina</taxon>
        <taxon>Ustilaginomycetes</taxon>
        <taxon>Ustilaginales</taxon>
        <taxon>Ustilaginaceae</taxon>
        <taxon>Melanopsichium</taxon>
    </lineage>
</organism>
<reference evidence="1" key="1">
    <citation type="submission" date="2023-10" db="EMBL/GenBank/DDBJ databases">
        <authorList>
            <person name="Guldener U."/>
        </authorList>
    </citation>
    <scope>NUCLEOTIDE SEQUENCE</scope>
    <source>
        <strain evidence="1">Mp4</strain>
    </source>
</reference>
<comment type="caution">
    <text evidence="1">The sequence shown here is derived from an EMBL/GenBank/DDBJ whole genome shotgun (WGS) entry which is preliminary data.</text>
</comment>
<evidence type="ECO:0000313" key="1">
    <source>
        <dbReference type="EMBL" id="SNX86935.1"/>
    </source>
</evidence>
<gene>
    <name evidence="1" type="ORF">MEPE_05644</name>
</gene>
<dbReference type="EMBL" id="OAPG01000016">
    <property type="protein sequence ID" value="SNX86935.1"/>
    <property type="molecule type" value="Genomic_DNA"/>
</dbReference>
<evidence type="ECO:0000313" key="2">
    <source>
        <dbReference type="Proteomes" id="UP001294444"/>
    </source>
</evidence>
<protein>
    <submittedName>
        <fullName evidence="1">Uncharacterized protein</fullName>
    </submittedName>
</protein>
<dbReference type="AlphaFoldDB" id="A0AAJ4XR30"/>
<dbReference type="Proteomes" id="UP001294444">
    <property type="component" value="Unassembled WGS sequence"/>
</dbReference>
<accession>A0AAJ4XR30</accession>
<name>A0AAJ4XR30_9BASI</name>
<keyword evidence="2" id="KW-1185">Reference proteome</keyword>
<proteinExistence type="predicted"/>
<sequence length="117" mass="13710">MQRLLKPKHVKLGIARRWDSRLMREDDLNACREWHSDLGKSTSPKTAEDHYRNHKRKIHGTGGMDLYYLCDAFFPVRSLSSCEKRQRWMRYKVCHECQGSIRGAPGSQTCQECIKVV</sequence>